<feature type="compositionally biased region" description="Pro residues" evidence="5">
    <location>
        <begin position="264"/>
        <end position="277"/>
    </location>
</feature>
<feature type="region of interest" description="Disordered" evidence="5">
    <location>
        <begin position="458"/>
        <end position="481"/>
    </location>
</feature>
<feature type="region of interest" description="Disordered" evidence="5">
    <location>
        <begin position="505"/>
        <end position="721"/>
    </location>
</feature>
<dbReference type="Proteomes" id="UP000000560">
    <property type="component" value="Chromosome VI"/>
</dbReference>
<evidence type="ECO:0000256" key="6">
    <source>
        <dbReference type="SAM" id="Phobius"/>
    </source>
</evidence>
<keyword evidence="4 6" id="KW-0472">Membrane</keyword>
<evidence type="ECO:0000256" key="1">
    <source>
        <dbReference type="ARBA" id="ARBA00004167"/>
    </source>
</evidence>
<dbReference type="VEuPathDB" id="FungiDB:AN3086"/>
<dbReference type="HOGENOM" id="CLU_023741_0_0_1"/>
<evidence type="ECO:0000313" key="9">
    <source>
        <dbReference type="Proteomes" id="UP000000560"/>
    </source>
</evidence>
<dbReference type="OrthoDB" id="3946741at2759"/>
<dbReference type="EMBL" id="BN001306">
    <property type="protein sequence ID" value="CBF83433.1"/>
    <property type="molecule type" value="Genomic_DNA"/>
</dbReference>
<feature type="compositionally biased region" description="Polar residues" evidence="5">
    <location>
        <begin position="578"/>
        <end position="599"/>
    </location>
</feature>
<dbReference type="GO" id="GO:0016020">
    <property type="term" value="C:membrane"/>
    <property type="evidence" value="ECO:0007669"/>
    <property type="project" value="UniProtKB-SubCell"/>
</dbReference>
<feature type="region of interest" description="Disordered" evidence="5">
    <location>
        <begin position="262"/>
        <end position="285"/>
    </location>
</feature>
<feature type="compositionally biased region" description="Basic and acidic residues" evidence="5">
    <location>
        <begin position="565"/>
        <end position="575"/>
    </location>
</feature>
<dbReference type="OMA" id="CCKRWRR"/>
<feature type="transmembrane region" description="Helical" evidence="6">
    <location>
        <begin position="215"/>
        <end position="239"/>
    </location>
</feature>
<keyword evidence="2 6" id="KW-0812">Transmembrane</keyword>
<evidence type="ECO:0008006" key="10">
    <source>
        <dbReference type="Google" id="ProtNLM"/>
    </source>
</evidence>
<reference evidence="9" key="2">
    <citation type="journal article" date="2009" name="Fungal Genet. Biol.">
        <title>The 2008 update of the Aspergillus nidulans genome annotation: a community effort.</title>
        <authorList>
            <person name="Wortman J.R."/>
            <person name="Gilsenan J.M."/>
            <person name="Joardar V."/>
            <person name="Deegan J."/>
            <person name="Clutterbuck J."/>
            <person name="Andersen M.R."/>
            <person name="Archer D."/>
            <person name="Bencina M."/>
            <person name="Braus G."/>
            <person name="Coutinho P."/>
            <person name="von Dohren H."/>
            <person name="Doonan J."/>
            <person name="Driessen A.J."/>
            <person name="Durek P."/>
            <person name="Espeso E."/>
            <person name="Fekete E."/>
            <person name="Flipphi M."/>
            <person name="Estrada C.G."/>
            <person name="Geysens S."/>
            <person name="Goldman G."/>
            <person name="de Groot P.W."/>
            <person name="Hansen K."/>
            <person name="Harris S.D."/>
            <person name="Heinekamp T."/>
            <person name="Helmstaedt K."/>
            <person name="Henrissat B."/>
            <person name="Hofmann G."/>
            <person name="Homan T."/>
            <person name="Horio T."/>
            <person name="Horiuchi H."/>
            <person name="James S."/>
            <person name="Jones M."/>
            <person name="Karaffa L."/>
            <person name="Karanyi Z."/>
            <person name="Kato M."/>
            <person name="Keller N."/>
            <person name="Kelly D.E."/>
            <person name="Kiel J.A."/>
            <person name="Kim J.M."/>
            <person name="van der Klei I.J."/>
            <person name="Klis F.M."/>
            <person name="Kovalchuk A."/>
            <person name="Krasevec N."/>
            <person name="Kubicek C.P."/>
            <person name="Liu B."/>
            <person name="Maccabe A."/>
            <person name="Meyer V."/>
            <person name="Mirabito P."/>
            <person name="Miskei M."/>
            <person name="Mos M."/>
            <person name="Mullins J."/>
            <person name="Nelson D.R."/>
            <person name="Nielsen J."/>
            <person name="Oakley B.R."/>
            <person name="Osmani S.A."/>
            <person name="Pakula T."/>
            <person name="Paszewski A."/>
            <person name="Paulsen I."/>
            <person name="Pilsyk S."/>
            <person name="Pocsi I."/>
            <person name="Punt P.J."/>
            <person name="Ram A.F."/>
            <person name="Ren Q."/>
            <person name="Robellet X."/>
            <person name="Robson G."/>
            <person name="Seiboth B."/>
            <person name="van Solingen P."/>
            <person name="Specht T."/>
            <person name="Sun J."/>
            <person name="Taheri-Talesh N."/>
            <person name="Takeshita N."/>
            <person name="Ussery D."/>
            <person name="vanKuyk P.A."/>
            <person name="Visser H."/>
            <person name="van de Vondervoort P.J."/>
            <person name="de Vries R.P."/>
            <person name="Walton J."/>
            <person name="Xiang X."/>
            <person name="Xiong Y."/>
            <person name="Zeng A.P."/>
            <person name="Brandt B.W."/>
            <person name="Cornell M.J."/>
            <person name="van den Hondel C.A."/>
            <person name="Visser J."/>
            <person name="Oliver S.G."/>
            <person name="Turner G."/>
        </authorList>
    </citation>
    <scope>GENOME REANNOTATION</scope>
    <source>
        <strain evidence="9">FGSC A4 / ATCC 38163 / CBS 112.46 / NRRL 194 / M139</strain>
    </source>
</reference>
<accession>Q5B8P4</accession>
<reference evidence="9" key="1">
    <citation type="journal article" date="2005" name="Nature">
        <title>Sequencing of Aspergillus nidulans and comparative analysis with A. fumigatus and A. oryzae.</title>
        <authorList>
            <person name="Galagan J.E."/>
            <person name="Calvo S.E."/>
            <person name="Cuomo C."/>
            <person name="Ma L.J."/>
            <person name="Wortman J.R."/>
            <person name="Batzoglou S."/>
            <person name="Lee S.I."/>
            <person name="Basturkmen M."/>
            <person name="Spevak C.C."/>
            <person name="Clutterbuck J."/>
            <person name="Kapitonov V."/>
            <person name="Jurka J."/>
            <person name="Scazzocchio C."/>
            <person name="Farman M."/>
            <person name="Butler J."/>
            <person name="Purcell S."/>
            <person name="Harris S."/>
            <person name="Braus G.H."/>
            <person name="Draht O."/>
            <person name="Busch S."/>
            <person name="D'Enfert C."/>
            <person name="Bouchier C."/>
            <person name="Goldman G.H."/>
            <person name="Bell-Pedersen D."/>
            <person name="Griffiths-Jones S."/>
            <person name="Doonan J.H."/>
            <person name="Yu J."/>
            <person name="Vienken K."/>
            <person name="Pain A."/>
            <person name="Freitag M."/>
            <person name="Selker E.U."/>
            <person name="Archer D.B."/>
            <person name="Penalva M.A."/>
            <person name="Oakley B.R."/>
            <person name="Momany M."/>
            <person name="Tanaka T."/>
            <person name="Kumagai T."/>
            <person name="Asai K."/>
            <person name="Machida M."/>
            <person name="Nierman W.C."/>
            <person name="Denning D.W."/>
            <person name="Caddick M."/>
            <person name="Hynes M."/>
            <person name="Paoletti M."/>
            <person name="Fischer R."/>
            <person name="Miller B."/>
            <person name="Dyer P."/>
            <person name="Sachs M.S."/>
            <person name="Osmani S.A."/>
            <person name="Birren B.W."/>
        </authorList>
    </citation>
    <scope>NUCLEOTIDE SEQUENCE [LARGE SCALE GENOMIC DNA]</scope>
    <source>
        <strain evidence="9">FGSC A4 / ATCC 38163 / CBS 112.46 / NRRL 194 / M139</strain>
    </source>
</reference>
<feature type="region of interest" description="Disordered" evidence="5">
    <location>
        <begin position="119"/>
        <end position="210"/>
    </location>
</feature>
<feature type="compositionally biased region" description="Low complexity" evidence="5">
    <location>
        <begin position="137"/>
        <end position="173"/>
    </location>
</feature>
<feature type="signal peptide" evidence="7">
    <location>
        <begin position="1"/>
        <end position="25"/>
    </location>
</feature>
<dbReference type="AlphaFoldDB" id="Q5B8P4"/>
<feature type="compositionally biased region" description="Polar residues" evidence="5">
    <location>
        <begin position="119"/>
        <end position="136"/>
    </location>
</feature>
<feature type="region of interest" description="Disordered" evidence="5">
    <location>
        <begin position="386"/>
        <end position="413"/>
    </location>
</feature>
<name>Q5B8P4_EMENI</name>
<protein>
    <recommendedName>
        <fullName evidence="10">Extracellular membrane protein CFEM domain-containing protein</fullName>
    </recommendedName>
</protein>
<evidence type="ECO:0000313" key="8">
    <source>
        <dbReference type="EMBL" id="CBF83433.1"/>
    </source>
</evidence>
<dbReference type="eggNOG" id="ENOG502S2Z9">
    <property type="taxonomic scope" value="Eukaryota"/>
</dbReference>
<evidence type="ECO:0000256" key="7">
    <source>
        <dbReference type="SAM" id="SignalP"/>
    </source>
</evidence>
<evidence type="ECO:0000256" key="2">
    <source>
        <dbReference type="ARBA" id="ARBA00022692"/>
    </source>
</evidence>
<comment type="subcellular location">
    <subcellularLocation>
        <location evidence="1">Membrane</location>
        <topology evidence="1">Single-pass membrane protein</topology>
    </subcellularLocation>
</comment>
<evidence type="ECO:0000256" key="4">
    <source>
        <dbReference type="ARBA" id="ARBA00023136"/>
    </source>
</evidence>
<proteinExistence type="predicted"/>
<dbReference type="InterPro" id="IPR051694">
    <property type="entry name" value="Immunoregulatory_rcpt-like"/>
</dbReference>
<feature type="compositionally biased region" description="Basic and acidic residues" evidence="5">
    <location>
        <begin position="174"/>
        <end position="184"/>
    </location>
</feature>
<feature type="chain" id="PRO_5010288545" description="Extracellular membrane protein CFEM domain-containing protein" evidence="7">
    <location>
        <begin position="26"/>
        <end position="721"/>
    </location>
</feature>
<feature type="compositionally biased region" description="Pro residues" evidence="5">
    <location>
        <begin position="602"/>
        <end position="616"/>
    </location>
</feature>
<dbReference type="RefSeq" id="XP_660690.1">
    <property type="nucleotide sequence ID" value="XM_655598.1"/>
</dbReference>
<keyword evidence="9" id="KW-1185">Reference proteome</keyword>
<keyword evidence="3 6" id="KW-1133">Transmembrane helix</keyword>
<feature type="compositionally biased region" description="Polar residues" evidence="5">
    <location>
        <begin position="505"/>
        <end position="514"/>
    </location>
</feature>
<feature type="compositionally biased region" description="Low complexity" evidence="5">
    <location>
        <begin position="185"/>
        <end position="198"/>
    </location>
</feature>
<keyword evidence="7" id="KW-0732">Signal</keyword>
<organism evidence="8 9">
    <name type="scientific">Emericella nidulans (strain FGSC A4 / ATCC 38163 / CBS 112.46 / NRRL 194 / M139)</name>
    <name type="common">Aspergillus nidulans</name>
    <dbReference type="NCBI Taxonomy" id="227321"/>
    <lineage>
        <taxon>Eukaryota</taxon>
        <taxon>Fungi</taxon>
        <taxon>Dikarya</taxon>
        <taxon>Ascomycota</taxon>
        <taxon>Pezizomycotina</taxon>
        <taxon>Eurotiomycetes</taxon>
        <taxon>Eurotiomycetidae</taxon>
        <taxon>Eurotiales</taxon>
        <taxon>Aspergillaceae</taxon>
        <taxon>Aspergillus</taxon>
        <taxon>Aspergillus subgen. Nidulantes</taxon>
    </lineage>
</organism>
<evidence type="ECO:0000256" key="3">
    <source>
        <dbReference type="ARBA" id="ARBA00022989"/>
    </source>
</evidence>
<gene>
    <name evidence="8" type="ORF">ANIA_03086</name>
</gene>
<dbReference type="GO" id="GO:0071944">
    <property type="term" value="C:cell periphery"/>
    <property type="evidence" value="ECO:0007669"/>
    <property type="project" value="UniProtKB-ARBA"/>
</dbReference>
<sequence length="721" mass="78547">MLPYASQWVLTAALVLVYLTQSTYTTTVSLLDLLPRCASRCLEDFISTEYPRGACSEGCDLNYLCTTETTSGYTLGEAGLRCSLSKCSMEVALSFDTYSICENVPGALPRTHPTIVATITSPTNPTSTVGPTTVIATGTETTDTPTTTRPLSTETANTSTSLTTSQSQTSSSESTEHPKTETDKPTATTTDSSPSATSREASNEPGQGSNLNSGAVIGVSVASGIAGFFIIGVIIFFCCRKIRRKAQDREFFEIGGHMTEPPDFSFPPKRPPMGPRPSPKKLFGTDSESVRLVPPAEAEYHDPAQHPAVVVTQPEEDYEYGRMSTKNTDRAGFQSTSNLDFDAESTVSSRTVSDLLPDKPTLYPRPLRWSQQKKVIPSSGATVFEENHARPARPRRLPSPPLQQSGLASGIARGQNRHLMAGLPANPRAMMYGFGGPGLTPPWKEFKHEKRSVYPSAKEQASRQAAVHGTPPYPPGHNRVDYDDDLDNYWKNSNAGFVGAKVIQPQHQPQSLDPSTARGAGANRNSVNDYPGYQFEFGFGDSSSSSESRRASRNSGGFRPLTPVREIRTPLREMQKPTGESSNHGKSSTTRYLSTTKSSGPGPRPLPGPPVPPHPPQEVVSRPRIVRQDDIKRVQIRRGKPLPSPKDSEVTVPYSPDDFWFEPKDEPSSASAYILPAPRSSPNYKKYTSKGQLGMPKKKPLPPERNLTPSRRGEDLILQVE</sequence>
<dbReference type="KEGG" id="ani:ANIA_03086"/>
<dbReference type="PANTHER" id="PTHR15549:SF16">
    <property type="entry name" value="EXTRACELLULAR MEMBRANE PROTEIN CFEM DOMAIN-CONTAINING PROTEIN"/>
    <property type="match status" value="1"/>
</dbReference>
<evidence type="ECO:0000256" key="5">
    <source>
        <dbReference type="SAM" id="MobiDB-lite"/>
    </source>
</evidence>
<dbReference type="GeneID" id="2874510"/>
<dbReference type="PANTHER" id="PTHR15549">
    <property type="entry name" value="PAIRED IMMUNOGLOBULIN-LIKE TYPE 2 RECEPTOR"/>
    <property type="match status" value="1"/>
</dbReference>
<dbReference type="InParanoid" id="Q5B8P4"/>
<accession>C8VIN6</accession>